<evidence type="ECO:0000256" key="2">
    <source>
        <dbReference type="ARBA" id="ARBA00022448"/>
    </source>
</evidence>
<name>A0AAU7JN21_9HYPH</name>
<proteinExistence type="inferred from homology"/>
<evidence type="ECO:0000256" key="1">
    <source>
        <dbReference type="ARBA" id="ARBA00004651"/>
    </source>
</evidence>
<feature type="domain" description="ABC transmembrane type-1" evidence="8">
    <location>
        <begin position="85"/>
        <end position="299"/>
    </location>
</feature>
<keyword evidence="3" id="KW-1003">Cell membrane</keyword>
<dbReference type="CDD" id="cd06261">
    <property type="entry name" value="TM_PBP2"/>
    <property type="match status" value="1"/>
</dbReference>
<evidence type="ECO:0000256" key="6">
    <source>
        <dbReference type="ARBA" id="ARBA00023136"/>
    </source>
</evidence>
<organism evidence="9">
    <name type="scientific">Alsobacter sp. KACC 23698</name>
    <dbReference type="NCBI Taxonomy" id="3149229"/>
    <lineage>
        <taxon>Bacteria</taxon>
        <taxon>Pseudomonadati</taxon>
        <taxon>Pseudomonadota</taxon>
        <taxon>Alphaproteobacteria</taxon>
        <taxon>Hyphomicrobiales</taxon>
        <taxon>Alsobacteraceae</taxon>
        <taxon>Alsobacter</taxon>
    </lineage>
</organism>
<dbReference type="PANTHER" id="PTHR30193">
    <property type="entry name" value="ABC TRANSPORTER PERMEASE PROTEIN"/>
    <property type="match status" value="1"/>
</dbReference>
<accession>A0AAU7JN21</accession>
<dbReference type="InterPro" id="IPR051393">
    <property type="entry name" value="ABC_transporter_permease"/>
</dbReference>
<gene>
    <name evidence="9" type="ORF">ABEG18_12840</name>
</gene>
<feature type="transmembrane region" description="Helical" evidence="7">
    <location>
        <begin position="122"/>
        <end position="142"/>
    </location>
</feature>
<dbReference type="GO" id="GO:0005886">
    <property type="term" value="C:plasma membrane"/>
    <property type="evidence" value="ECO:0007669"/>
    <property type="project" value="UniProtKB-SubCell"/>
</dbReference>
<evidence type="ECO:0000313" key="9">
    <source>
        <dbReference type="EMBL" id="XBO41601.1"/>
    </source>
</evidence>
<comment type="subcellular location">
    <subcellularLocation>
        <location evidence="1 7">Cell membrane</location>
        <topology evidence="1 7">Multi-pass membrane protein</topology>
    </subcellularLocation>
</comment>
<feature type="transmembrane region" description="Helical" evidence="7">
    <location>
        <begin position="226"/>
        <end position="246"/>
    </location>
</feature>
<feature type="transmembrane region" description="Helical" evidence="7">
    <location>
        <begin position="170"/>
        <end position="194"/>
    </location>
</feature>
<dbReference type="PROSITE" id="PS50928">
    <property type="entry name" value="ABC_TM1"/>
    <property type="match status" value="1"/>
</dbReference>
<keyword evidence="5 7" id="KW-1133">Transmembrane helix</keyword>
<dbReference type="SUPFAM" id="SSF161098">
    <property type="entry name" value="MetI-like"/>
    <property type="match status" value="1"/>
</dbReference>
<keyword evidence="4 7" id="KW-0812">Transmembrane</keyword>
<keyword evidence="6 7" id="KW-0472">Membrane</keyword>
<sequence>MATVATERLARRRSTWFAKRKTRQAALVWCFLAPSLLIFLLYRILPLAWNVILSFQAWSPLKPAVFIGLDNYEEMFFDDEVFWQALQNTLLVIASAPIGIAMALGLALLVNSDIRGRDVYRTLIFLSYPLMTVAVAIIWRWMFDERVGLINYVARVLDLTDKPIPFLNSFAWALPSVIAANIWQMLGFYMIILLTGLQNIPGNLYEAAEIDGANAFRRFLRITLPLLKPSIFLCFVIGMLNSVTSFDLVYVMTGGGPGRATELLVTYIYKLGFSQTRFDYAAAVTVVFFALLIVVTWAANRLSGGNAGAVEQED</sequence>
<evidence type="ECO:0000256" key="5">
    <source>
        <dbReference type="ARBA" id="ARBA00022989"/>
    </source>
</evidence>
<protein>
    <submittedName>
        <fullName evidence="9">Sugar ABC transporter permease</fullName>
    </submittedName>
</protein>
<dbReference type="Gene3D" id="1.10.3720.10">
    <property type="entry name" value="MetI-like"/>
    <property type="match status" value="1"/>
</dbReference>
<dbReference type="InterPro" id="IPR035906">
    <property type="entry name" value="MetI-like_sf"/>
</dbReference>
<reference evidence="9" key="1">
    <citation type="submission" date="2024-05" db="EMBL/GenBank/DDBJ databases">
        <authorList>
            <person name="Kim S."/>
            <person name="Heo J."/>
            <person name="Choi H."/>
            <person name="Choi Y."/>
            <person name="Kwon S.-W."/>
            <person name="Kim Y."/>
        </authorList>
    </citation>
    <scope>NUCLEOTIDE SEQUENCE</scope>
    <source>
        <strain evidence="9">KACC 23698</strain>
    </source>
</reference>
<dbReference type="AlphaFoldDB" id="A0AAU7JN21"/>
<dbReference type="RefSeq" id="WP_406858456.1">
    <property type="nucleotide sequence ID" value="NZ_CP157484.1"/>
</dbReference>
<dbReference type="Pfam" id="PF00528">
    <property type="entry name" value="BPD_transp_1"/>
    <property type="match status" value="1"/>
</dbReference>
<evidence type="ECO:0000256" key="3">
    <source>
        <dbReference type="ARBA" id="ARBA00022475"/>
    </source>
</evidence>
<evidence type="ECO:0000259" key="8">
    <source>
        <dbReference type="PROSITE" id="PS50928"/>
    </source>
</evidence>
<feature type="transmembrane region" description="Helical" evidence="7">
    <location>
        <begin position="26"/>
        <end position="45"/>
    </location>
</feature>
<dbReference type="GO" id="GO:0055085">
    <property type="term" value="P:transmembrane transport"/>
    <property type="evidence" value="ECO:0007669"/>
    <property type="project" value="InterPro"/>
</dbReference>
<feature type="transmembrane region" description="Helical" evidence="7">
    <location>
        <begin position="90"/>
        <end position="110"/>
    </location>
</feature>
<dbReference type="PANTHER" id="PTHR30193:SF37">
    <property type="entry name" value="INNER MEMBRANE ABC TRANSPORTER PERMEASE PROTEIN YCJO"/>
    <property type="match status" value="1"/>
</dbReference>
<evidence type="ECO:0000256" key="7">
    <source>
        <dbReference type="RuleBase" id="RU363032"/>
    </source>
</evidence>
<dbReference type="InterPro" id="IPR000515">
    <property type="entry name" value="MetI-like"/>
</dbReference>
<feature type="transmembrane region" description="Helical" evidence="7">
    <location>
        <begin position="280"/>
        <end position="299"/>
    </location>
</feature>
<keyword evidence="2 7" id="KW-0813">Transport</keyword>
<dbReference type="EMBL" id="CP157484">
    <property type="protein sequence ID" value="XBO41601.1"/>
    <property type="molecule type" value="Genomic_DNA"/>
</dbReference>
<evidence type="ECO:0000256" key="4">
    <source>
        <dbReference type="ARBA" id="ARBA00022692"/>
    </source>
</evidence>
<comment type="similarity">
    <text evidence="7">Belongs to the binding-protein-dependent transport system permease family.</text>
</comment>